<feature type="transmembrane region" description="Helical" evidence="1">
    <location>
        <begin position="131"/>
        <end position="151"/>
    </location>
</feature>
<feature type="transmembrane region" description="Helical" evidence="1">
    <location>
        <begin position="78"/>
        <end position="97"/>
    </location>
</feature>
<protein>
    <recommendedName>
        <fullName evidence="3">Bll4390 protein</fullName>
    </recommendedName>
</protein>
<evidence type="ECO:0000313" key="2">
    <source>
        <dbReference type="EMBL" id="SFV56831.1"/>
    </source>
</evidence>
<keyword evidence="1" id="KW-0812">Transmembrane</keyword>
<name>A0A1W1BTP8_9ZZZZ</name>
<sequence length="193" mass="21569">MWKQTIFEINMNKELIEKFKKYTKIGGILFIVLGIIGMLFPTFMTLGTLVFVSYLMLFAGVSSAMLTWASNRHDWTGWLKSFILVAVALYMIFYPMAGVATLGLLFSIYFFMDAFAGFGVAFSAEGKAHKWIWLFNAVSSLVLAIIFVIGWPFSSLWLVGFFVGISLFFDGVALLVGGSALNALDEEEQKSNK</sequence>
<keyword evidence="1" id="KW-0472">Membrane</keyword>
<feature type="transmembrane region" description="Helical" evidence="1">
    <location>
        <begin position="157"/>
        <end position="184"/>
    </location>
</feature>
<dbReference type="AlphaFoldDB" id="A0A1W1BTP8"/>
<feature type="transmembrane region" description="Helical" evidence="1">
    <location>
        <begin position="103"/>
        <end position="124"/>
    </location>
</feature>
<dbReference type="EMBL" id="FPHI01000014">
    <property type="protein sequence ID" value="SFV56831.1"/>
    <property type="molecule type" value="Genomic_DNA"/>
</dbReference>
<feature type="transmembrane region" description="Helical" evidence="1">
    <location>
        <begin position="21"/>
        <end position="40"/>
    </location>
</feature>
<organism evidence="2">
    <name type="scientific">hydrothermal vent metagenome</name>
    <dbReference type="NCBI Taxonomy" id="652676"/>
    <lineage>
        <taxon>unclassified sequences</taxon>
        <taxon>metagenomes</taxon>
        <taxon>ecological metagenomes</taxon>
    </lineage>
</organism>
<proteinExistence type="predicted"/>
<dbReference type="InterPro" id="IPR005325">
    <property type="entry name" value="DUF308_memb"/>
</dbReference>
<reference evidence="2" key="1">
    <citation type="submission" date="2016-10" db="EMBL/GenBank/DDBJ databases">
        <authorList>
            <person name="de Groot N.N."/>
        </authorList>
    </citation>
    <scope>NUCLEOTIDE SEQUENCE</scope>
</reference>
<dbReference type="InterPro" id="IPR052712">
    <property type="entry name" value="Acid_resist_chaperone_HdeD"/>
</dbReference>
<dbReference type="GO" id="GO:0005886">
    <property type="term" value="C:plasma membrane"/>
    <property type="evidence" value="ECO:0007669"/>
    <property type="project" value="TreeGrafter"/>
</dbReference>
<evidence type="ECO:0000256" key="1">
    <source>
        <dbReference type="SAM" id="Phobius"/>
    </source>
</evidence>
<gene>
    <name evidence="2" type="ORF">MNB_SV-3-842</name>
</gene>
<dbReference type="Pfam" id="PF03729">
    <property type="entry name" value="DUF308"/>
    <property type="match status" value="1"/>
</dbReference>
<dbReference type="PANTHER" id="PTHR34989">
    <property type="entry name" value="PROTEIN HDED"/>
    <property type="match status" value="1"/>
</dbReference>
<dbReference type="PANTHER" id="PTHR34989:SF1">
    <property type="entry name" value="PROTEIN HDED"/>
    <property type="match status" value="1"/>
</dbReference>
<accession>A0A1W1BTP8</accession>
<evidence type="ECO:0008006" key="3">
    <source>
        <dbReference type="Google" id="ProtNLM"/>
    </source>
</evidence>
<feature type="transmembrane region" description="Helical" evidence="1">
    <location>
        <begin position="46"/>
        <end position="66"/>
    </location>
</feature>
<keyword evidence="1" id="KW-1133">Transmembrane helix</keyword>